<keyword evidence="7" id="KW-1185">Reference proteome</keyword>
<organism evidence="6">
    <name type="scientific">Darwinula stevensoni</name>
    <dbReference type="NCBI Taxonomy" id="69355"/>
    <lineage>
        <taxon>Eukaryota</taxon>
        <taxon>Metazoa</taxon>
        <taxon>Ecdysozoa</taxon>
        <taxon>Arthropoda</taxon>
        <taxon>Crustacea</taxon>
        <taxon>Oligostraca</taxon>
        <taxon>Ostracoda</taxon>
        <taxon>Podocopa</taxon>
        <taxon>Podocopida</taxon>
        <taxon>Darwinulocopina</taxon>
        <taxon>Darwinuloidea</taxon>
        <taxon>Darwinulidae</taxon>
        <taxon>Darwinula</taxon>
    </lineage>
</organism>
<keyword evidence="5" id="KW-1133">Transmembrane helix</keyword>
<evidence type="ECO:0000256" key="4">
    <source>
        <dbReference type="SAM" id="MobiDB-lite"/>
    </source>
</evidence>
<proteinExistence type="predicted"/>
<dbReference type="Pfam" id="PF00560">
    <property type="entry name" value="LRR_1"/>
    <property type="match status" value="1"/>
</dbReference>
<keyword evidence="2" id="KW-0732">Signal</keyword>
<name>A0A7R8X4J6_9CRUS</name>
<dbReference type="InterPro" id="IPR001611">
    <property type="entry name" value="Leu-rich_rpt"/>
</dbReference>
<gene>
    <name evidence="6" type="ORF">DSTB1V02_LOCUS728</name>
</gene>
<reference evidence="6" key="1">
    <citation type="submission" date="2020-11" db="EMBL/GenBank/DDBJ databases">
        <authorList>
            <person name="Tran Van P."/>
        </authorList>
    </citation>
    <scope>NUCLEOTIDE SEQUENCE</scope>
</reference>
<accession>A0A7R8X4J6</accession>
<dbReference type="SUPFAM" id="SSF52058">
    <property type="entry name" value="L domain-like"/>
    <property type="match status" value="1"/>
</dbReference>
<dbReference type="PROSITE" id="PS51450">
    <property type="entry name" value="LRR"/>
    <property type="match status" value="4"/>
</dbReference>
<dbReference type="AlphaFoldDB" id="A0A7R8X4J6"/>
<keyword evidence="5" id="KW-0472">Membrane</keyword>
<feature type="region of interest" description="Disordered" evidence="4">
    <location>
        <begin position="530"/>
        <end position="549"/>
    </location>
</feature>
<dbReference type="EMBL" id="CAJPEV010000055">
    <property type="protein sequence ID" value="CAG0879732.1"/>
    <property type="molecule type" value="Genomic_DNA"/>
</dbReference>
<dbReference type="InterPro" id="IPR003591">
    <property type="entry name" value="Leu-rich_rpt_typical-subtyp"/>
</dbReference>
<evidence type="ECO:0000256" key="1">
    <source>
        <dbReference type="ARBA" id="ARBA00022614"/>
    </source>
</evidence>
<evidence type="ECO:0000313" key="7">
    <source>
        <dbReference type="Proteomes" id="UP000677054"/>
    </source>
</evidence>
<keyword evidence="3" id="KW-0677">Repeat</keyword>
<dbReference type="InterPro" id="IPR050541">
    <property type="entry name" value="LRR_TM_domain-containing"/>
</dbReference>
<sequence>MPFQYHLDPGERRTLTKTLNWIPILCWVSCALFAWSCQQVYGHQELPDHLSDGSLNDLEDRSSSCPAGCHCDDNLFKVDCEGAGLEVVPNMLHPEIRHLNLRNNKIKQIPDVFGAYKSLETLILAKNQISAVSASIFQSLIRLGTLDLSDNNIASIEEDAFRGLAKLSTLNLSFNRLDNLPVDLFSRVPSLVTLELEGNQLRTLSEHFQNISNLRSLNLARNHLDGRSLMVLTGTPRLLKLCLAHNKLGGFSSERLLFQGLEELDLSDCSLSRLDLKVFQGMKNLKKLSLSGNSLKTVPSGTFKPLENLVELHLDETPLTEIKGEAFAPLKRLEVLDLAKCRELKHIHPHALLGLLNLRMLNLTFTHDLKVLEDESLTGALTLRELHLRGSGLTHLGRHAVAWRDLHVLDLHGCPLNCDCDILWLQRLPLHHNASCHTPAKFHDTLVSDLKLQGCVEEPSPSSNLALILGLIAGIGSAVAGIVAIIVWLLRRRRLEKRPPPTGASNRGSVVSDRYSAIMYHPTQFSNGGRTLYIPPSSDPSKPVPITEL</sequence>
<dbReference type="FunFam" id="3.80.10.10:FF:001164">
    <property type="entry name" value="GH01279p"/>
    <property type="match status" value="1"/>
</dbReference>
<dbReference type="SMART" id="SM00369">
    <property type="entry name" value="LRR_TYP"/>
    <property type="match status" value="10"/>
</dbReference>
<dbReference type="Pfam" id="PF13855">
    <property type="entry name" value="LRR_8"/>
    <property type="match status" value="2"/>
</dbReference>
<dbReference type="GO" id="GO:0005886">
    <property type="term" value="C:plasma membrane"/>
    <property type="evidence" value="ECO:0007669"/>
    <property type="project" value="TreeGrafter"/>
</dbReference>
<dbReference type="EMBL" id="LR899572">
    <property type="protein sequence ID" value="CAD7240715.1"/>
    <property type="molecule type" value="Genomic_DNA"/>
</dbReference>
<evidence type="ECO:0000256" key="3">
    <source>
        <dbReference type="ARBA" id="ARBA00022737"/>
    </source>
</evidence>
<dbReference type="InterPro" id="IPR032675">
    <property type="entry name" value="LRR_dom_sf"/>
</dbReference>
<dbReference type="SMART" id="SM00365">
    <property type="entry name" value="LRR_SD22"/>
    <property type="match status" value="5"/>
</dbReference>
<keyword evidence="1" id="KW-0433">Leucine-rich repeat</keyword>
<evidence type="ECO:0000256" key="2">
    <source>
        <dbReference type="ARBA" id="ARBA00022729"/>
    </source>
</evidence>
<keyword evidence="5" id="KW-0812">Transmembrane</keyword>
<dbReference type="Proteomes" id="UP000677054">
    <property type="component" value="Unassembled WGS sequence"/>
</dbReference>
<feature type="transmembrane region" description="Helical" evidence="5">
    <location>
        <begin position="465"/>
        <end position="490"/>
    </location>
</feature>
<evidence type="ECO:0000313" key="6">
    <source>
        <dbReference type="EMBL" id="CAD7240715.1"/>
    </source>
</evidence>
<dbReference type="OrthoDB" id="1055097at2759"/>
<dbReference type="Gene3D" id="3.80.10.10">
    <property type="entry name" value="Ribonuclease Inhibitor"/>
    <property type="match status" value="2"/>
</dbReference>
<dbReference type="PANTHER" id="PTHR24369:SF210">
    <property type="entry name" value="CHAOPTIN-RELATED"/>
    <property type="match status" value="1"/>
</dbReference>
<evidence type="ECO:0000256" key="5">
    <source>
        <dbReference type="SAM" id="Phobius"/>
    </source>
</evidence>
<protein>
    <submittedName>
        <fullName evidence="6">Uncharacterized protein</fullName>
    </submittedName>
</protein>
<dbReference type="PANTHER" id="PTHR24369">
    <property type="entry name" value="ANTIGEN BSP, PUTATIVE-RELATED"/>
    <property type="match status" value="1"/>
</dbReference>